<dbReference type="EMBL" id="CAJNOJ010000013">
    <property type="protein sequence ID" value="CAF0803875.1"/>
    <property type="molecule type" value="Genomic_DNA"/>
</dbReference>
<dbReference type="EMBL" id="CAJNOR010000157">
    <property type="protein sequence ID" value="CAF0821075.1"/>
    <property type="molecule type" value="Genomic_DNA"/>
</dbReference>
<accession>A0A813U3C1</accession>
<evidence type="ECO:0000313" key="2">
    <source>
        <dbReference type="EMBL" id="CAF0821075.1"/>
    </source>
</evidence>
<dbReference type="Proteomes" id="UP000663828">
    <property type="component" value="Unassembled WGS sequence"/>
</dbReference>
<gene>
    <name evidence="1" type="ORF">EDS130_LOCUS4995</name>
    <name evidence="2" type="ORF">XAT740_LOCUS3963</name>
</gene>
<sequence>MSELKRLFASVENAELAYRVQIDEEHSSIVNQLHALSAHSHMVKHKYLTTMKDTFAANLARYRDEDLRVRSANLIKEKTIQVKWPLINNVNEKQNENFAALEQLKTTDNESHIPPPLVINNNQVHLIDNFDLIKQRYSSLADFNLSRDGKQLQITFKPHGIFVVFETTINGRNGEGWKIIDSMPSLPSFNQLNTMIRQGNQLTAEHLCLIRACLLKQQEIIQ</sequence>
<reference evidence="2" key="1">
    <citation type="submission" date="2021-02" db="EMBL/GenBank/DDBJ databases">
        <authorList>
            <person name="Nowell W R."/>
        </authorList>
    </citation>
    <scope>NUCLEOTIDE SEQUENCE</scope>
</reference>
<dbReference type="AlphaFoldDB" id="A0A813U3C1"/>
<keyword evidence="3" id="KW-1185">Reference proteome</keyword>
<organism evidence="2 3">
    <name type="scientific">Adineta ricciae</name>
    <name type="common">Rotifer</name>
    <dbReference type="NCBI Taxonomy" id="249248"/>
    <lineage>
        <taxon>Eukaryota</taxon>
        <taxon>Metazoa</taxon>
        <taxon>Spiralia</taxon>
        <taxon>Gnathifera</taxon>
        <taxon>Rotifera</taxon>
        <taxon>Eurotatoria</taxon>
        <taxon>Bdelloidea</taxon>
        <taxon>Adinetida</taxon>
        <taxon>Adinetidae</taxon>
        <taxon>Adineta</taxon>
    </lineage>
</organism>
<comment type="caution">
    <text evidence="2">The sequence shown here is derived from an EMBL/GenBank/DDBJ whole genome shotgun (WGS) entry which is preliminary data.</text>
</comment>
<evidence type="ECO:0000313" key="1">
    <source>
        <dbReference type="EMBL" id="CAF0803875.1"/>
    </source>
</evidence>
<protein>
    <submittedName>
        <fullName evidence="2">Uncharacterized protein</fullName>
    </submittedName>
</protein>
<evidence type="ECO:0000313" key="3">
    <source>
        <dbReference type="Proteomes" id="UP000663828"/>
    </source>
</evidence>
<dbReference type="Proteomes" id="UP000663852">
    <property type="component" value="Unassembled WGS sequence"/>
</dbReference>
<proteinExistence type="predicted"/>
<name>A0A813U3C1_ADIRI</name>
<dbReference type="OrthoDB" id="10012643at2759"/>